<proteinExistence type="predicted"/>
<evidence type="ECO:0000256" key="1">
    <source>
        <dbReference type="SAM" id="SignalP"/>
    </source>
</evidence>
<name>A0ABY4TFZ5_9ACTN</name>
<evidence type="ECO:0008006" key="4">
    <source>
        <dbReference type="Google" id="ProtNLM"/>
    </source>
</evidence>
<evidence type="ECO:0000313" key="3">
    <source>
        <dbReference type="Proteomes" id="UP001056383"/>
    </source>
</evidence>
<accession>A0ABY4TFZ5</accession>
<feature type="chain" id="PRO_5046997454" description="DUF3558 domain-containing protein" evidence="1">
    <location>
        <begin position="23"/>
        <end position="182"/>
    </location>
</feature>
<protein>
    <recommendedName>
        <fullName evidence="4">DUF3558 domain-containing protein</fullName>
    </recommendedName>
</protein>
<sequence>MMKTTRAAAAGFLALSLSGCLSTENQDYAIPDPFCQAKGVEASAVKPLLPAGKDLHLYIRDLTSEPDNSQVCVVLIDKKRSMRINTLRNEANIDALHYAVEGAHPFENPQPVKIPGVASTAVGEDGALLSMQCASPKDGYLVVTLRLDTTNKPTKGPVERRESIENFLKSYIPNLIKSKCAA</sequence>
<feature type="signal peptide" evidence="1">
    <location>
        <begin position="1"/>
        <end position="22"/>
    </location>
</feature>
<organism evidence="2 3">
    <name type="scientific">Streptomyces sudanensis</name>
    <dbReference type="NCBI Taxonomy" id="436397"/>
    <lineage>
        <taxon>Bacteria</taxon>
        <taxon>Bacillati</taxon>
        <taxon>Actinomycetota</taxon>
        <taxon>Actinomycetes</taxon>
        <taxon>Kitasatosporales</taxon>
        <taxon>Streptomycetaceae</taxon>
        <taxon>Streptomyces</taxon>
    </lineage>
</organism>
<gene>
    <name evidence="2" type="ORF">MW084_19950</name>
</gene>
<evidence type="ECO:0000313" key="2">
    <source>
        <dbReference type="EMBL" id="URN17829.1"/>
    </source>
</evidence>
<dbReference type="RefSeq" id="WP_158684336.1">
    <property type="nucleotide sequence ID" value="NZ_CP095474.1"/>
</dbReference>
<keyword evidence="3" id="KW-1185">Reference proteome</keyword>
<keyword evidence="1" id="KW-0732">Signal</keyword>
<dbReference type="Proteomes" id="UP001056383">
    <property type="component" value="Chromosome"/>
</dbReference>
<dbReference type="PROSITE" id="PS51257">
    <property type="entry name" value="PROKAR_LIPOPROTEIN"/>
    <property type="match status" value="1"/>
</dbReference>
<dbReference type="EMBL" id="CP095474">
    <property type="protein sequence ID" value="URN17829.1"/>
    <property type="molecule type" value="Genomic_DNA"/>
</dbReference>
<reference evidence="2" key="1">
    <citation type="submission" date="2022-04" db="EMBL/GenBank/DDBJ databases">
        <title>Systematic whole-genome sequencing reveals an unexpected diversity among actinomycetoma pathogens and provides insights into their antibacterial susceptibilities.</title>
        <authorList>
            <person name="Watson A.K."/>
            <person name="Kepplinger B."/>
            <person name="Bakhiet S.M."/>
            <person name="Mhmoud N.A."/>
            <person name="Chapman J."/>
            <person name="Allenby N."/>
            <person name="Mickiewicz K."/>
            <person name="Goodfellow M."/>
            <person name="Fahal A.H."/>
            <person name="Errington J."/>
        </authorList>
    </citation>
    <scope>NUCLEOTIDE SEQUENCE</scope>
    <source>
        <strain evidence="2">SD 504</strain>
    </source>
</reference>